<dbReference type="AlphaFoldDB" id="A0A1M4U3G8"/>
<protein>
    <submittedName>
        <fullName evidence="2">Uncharacterized protein</fullName>
    </submittedName>
</protein>
<accession>A0A1M4U3G8</accession>
<gene>
    <name evidence="2" type="ORF">SAMN05444349_1038</name>
</gene>
<evidence type="ECO:0000313" key="3">
    <source>
        <dbReference type="Proteomes" id="UP000184436"/>
    </source>
</evidence>
<name>A0A1M4U3G8_9BACE</name>
<keyword evidence="3" id="KW-1185">Reference proteome</keyword>
<dbReference type="RefSeq" id="WP_025074026.1">
    <property type="nucleotide sequence ID" value="NZ_FQVD01000003.1"/>
</dbReference>
<organism evidence="2 3">
    <name type="scientific">Bacteroides faecichinchillae</name>
    <dbReference type="NCBI Taxonomy" id="871325"/>
    <lineage>
        <taxon>Bacteria</taxon>
        <taxon>Pseudomonadati</taxon>
        <taxon>Bacteroidota</taxon>
        <taxon>Bacteroidia</taxon>
        <taxon>Bacteroidales</taxon>
        <taxon>Bacteroidaceae</taxon>
        <taxon>Bacteroides</taxon>
    </lineage>
</organism>
<dbReference type="InterPro" id="IPR054318">
    <property type="entry name" value="BT_3535-like"/>
</dbReference>
<keyword evidence="1" id="KW-0732">Signal</keyword>
<evidence type="ECO:0000256" key="1">
    <source>
        <dbReference type="SAM" id="SignalP"/>
    </source>
</evidence>
<dbReference type="Proteomes" id="UP000184436">
    <property type="component" value="Unassembled WGS sequence"/>
</dbReference>
<evidence type="ECO:0000313" key="2">
    <source>
        <dbReference type="EMBL" id="SHE51190.1"/>
    </source>
</evidence>
<feature type="signal peptide" evidence="1">
    <location>
        <begin position="1"/>
        <end position="20"/>
    </location>
</feature>
<dbReference type="EMBL" id="FQVD01000003">
    <property type="protein sequence ID" value="SHE51190.1"/>
    <property type="molecule type" value="Genomic_DNA"/>
</dbReference>
<feature type="chain" id="PRO_5030031068" evidence="1">
    <location>
        <begin position="21"/>
        <end position="222"/>
    </location>
</feature>
<dbReference type="Pfam" id="PF22095">
    <property type="entry name" value="BT_3535-like"/>
    <property type="match status" value="1"/>
</dbReference>
<dbReference type="STRING" id="871325.SAMN05444349_1038"/>
<sequence>MRIKNIIIAFTLLLSLAGNAQTPFSDRAPLDSVPEWVKERVTPKEYEIWKTMSSVFYIDYSILKTELSPERKQEIYDGLKKICEGIEKGEFSHQVGTGFTFAKENPIDTTFQWKLCELTQIDENIQLCKREASVYQSAHSNSVELVCTVWYIYNSQKKEVHIVKYEISPNGSRCKFQGGMGMVYQKNLNRLQGSYAGTFRYEIGGRKYCDQLEKSFAFSIDK</sequence>
<proteinExistence type="predicted"/>
<reference evidence="2 3" key="1">
    <citation type="submission" date="2016-11" db="EMBL/GenBank/DDBJ databases">
        <authorList>
            <person name="Jaros S."/>
            <person name="Januszkiewicz K."/>
            <person name="Wedrychowicz H."/>
        </authorList>
    </citation>
    <scope>NUCLEOTIDE SEQUENCE [LARGE SCALE GENOMIC DNA]</scope>
    <source>
        <strain evidence="2 3">DSM 26883</strain>
    </source>
</reference>
<dbReference type="OrthoDB" id="1033531at2"/>